<evidence type="ECO:0000313" key="3">
    <source>
        <dbReference type="EMBL" id="KAJ3215822.1"/>
    </source>
</evidence>
<evidence type="ECO:0000256" key="1">
    <source>
        <dbReference type="SAM" id="Coils"/>
    </source>
</evidence>
<dbReference type="AlphaFoldDB" id="A0AAD5TY82"/>
<keyword evidence="1" id="KW-0175">Coiled coil</keyword>
<organism evidence="3 4">
    <name type="scientific">Clydaea vesicula</name>
    <dbReference type="NCBI Taxonomy" id="447962"/>
    <lineage>
        <taxon>Eukaryota</taxon>
        <taxon>Fungi</taxon>
        <taxon>Fungi incertae sedis</taxon>
        <taxon>Chytridiomycota</taxon>
        <taxon>Chytridiomycota incertae sedis</taxon>
        <taxon>Chytridiomycetes</taxon>
        <taxon>Lobulomycetales</taxon>
        <taxon>Lobulomycetaceae</taxon>
        <taxon>Clydaea</taxon>
    </lineage>
</organism>
<dbReference type="EMBL" id="JADGJW010000518">
    <property type="protein sequence ID" value="KAJ3215822.1"/>
    <property type="molecule type" value="Genomic_DNA"/>
</dbReference>
<sequence>MSDSPTASFESNLLTSPFASNVNHLVQVDLQNPFLTTKLSTEDFSDINLNNPINEKFQNLSDSNKENAEANIDLNSLSSKNKLIISALLSQLKSLKLSHQNLTTELLVESNNQQLQSKRIERLTQKLDQKERKIAELTLKSCKLENTIKDDNIKIKQIDGELRKFRNNYFNQHQKELFSSTSPTKRPFLVQKLVFEEDLNHPTVLVELDSKVWRGLQSISKNATLSFKDIKTATKAQHNSSLPTSPVTKVKANTNLKKSTSSPVMSLNKQLFASSPISDFSKIKSKIDTGLKHSKSNSALSPSNNKSESTLRPSPSSNNFKSAYNKENQTSLTVLINIIEEQTRLLDRFYNFGDNSNTELYNNKDCNYSENDFNIEKTFVESINFDEKFKRLNEERIKIAREWVKIGEKRTELNAKESVLELEKMNFWKLKNYELFDRLGKLVDSESENFTKKVTQLESFISGSGSSSPSHERPLEISVTEQEVEATKDEISNNAIKKICVEDEIKKKIVELGVVDCENYNVKNLNFKDNSEDSISSISIVNDEVDDESLENHNVNNLRHNTLKEGNFSREDHTLPNLVNCEVTSESINNSISDSIHGVDYLNKNNTENLSGDLVDELAFNDSLDLSNININLGQEENITELDSKKENTDYNEGLNSKAENLKDIMKEVGLNSNEVLNNLEEKNSMDANGQNVVENFIVESETPEKEEPDFEKVTLINLNSVEEESNHVIKKSSEWKFKVKENTKPKKKVQFNPVVRMMYFEKDYNSNNLEFSDDDFDFDSNF</sequence>
<proteinExistence type="predicted"/>
<comment type="caution">
    <text evidence="3">The sequence shown here is derived from an EMBL/GenBank/DDBJ whole genome shotgun (WGS) entry which is preliminary data.</text>
</comment>
<accession>A0AAD5TY82</accession>
<protein>
    <submittedName>
        <fullName evidence="3">Uncharacterized protein</fullName>
    </submittedName>
</protein>
<feature type="coiled-coil region" evidence="1">
    <location>
        <begin position="113"/>
        <end position="140"/>
    </location>
</feature>
<feature type="compositionally biased region" description="Polar residues" evidence="2">
    <location>
        <begin position="296"/>
        <end position="324"/>
    </location>
</feature>
<gene>
    <name evidence="3" type="ORF">HK099_006180</name>
</gene>
<keyword evidence="4" id="KW-1185">Reference proteome</keyword>
<evidence type="ECO:0000313" key="4">
    <source>
        <dbReference type="Proteomes" id="UP001211065"/>
    </source>
</evidence>
<reference evidence="3" key="1">
    <citation type="submission" date="2020-05" db="EMBL/GenBank/DDBJ databases">
        <title>Phylogenomic resolution of chytrid fungi.</title>
        <authorList>
            <person name="Stajich J.E."/>
            <person name="Amses K."/>
            <person name="Simmons R."/>
            <person name="Seto K."/>
            <person name="Myers J."/>
            <person name="Bonds A."/>
            <person name="Quandt C.A."/>
            <person name="Barry K."/>
            <person name="Liu P."/>
            <person name="Grigoriev I."/>
            <person name="Longcore J.E."/>
            <person name="James T.Y."/>
        </authorList>
    </citation>
    <scope>NUCLEOTIDE SEQUENCE</scope>
    <source>
        <strain evidence="3">JEL0476</strain>
    </source>
</reference>
<name>A0AAD5TY82_9FUNG</name>
<feature type="region of interest" description="Disordered" evidence="2">
    <location>
        <begin position="293"/>
        <end position="324"/>
    </location>
</feature>
<evidence type="ECO:0000256" key="2">
    <source>
        <dbReference type="SAM" id="MobiDB-lite"/>
    </source>
</evidence>
<dbReference type="Proteomes" id="UP001211065">
    <property type="component" value="Unassembled WGS sequence"/>
</dbReference>